<dbReference type="SMART" id="SM00054">
    <property type="entry name" value="EFh"/>
    <property type="match status" value="2"/>
</dbReference>
<dbReference type="Pfam" id="PF00569">
    <property type="entry name" value="ZZ"/>
    <property type="match status" value="1"/>
</dbReference>
<dbReference type="Gene3D" id="1.10.238.10">
    <property type="entry name" value="EF-hand"/>
    <property type="match status" value="1"/>
</dbReference>
<name>A0A0D1ZKJ4_EXOME</name>
<dbReference type="PANTHER" id="PTHR23055:SF187">
    <property type="entry name" value="EF HAND DOMAIN PROTEIN (AFU_ORTHOLOGUE AFUA_6G07310)"/>
    <property type="match status" value="1"/>
</dbReference>
<dbReference type="VEuPathDB" id="FungiDB:PV10_02191"/>
<feature type="compositionally biased region" description="Polar residues" evidence="7">
    <location>
        <begin position="976"/>
        <end position="987"/>
    </location>
</feature>
<dbReference type="STRING" id="212818.A0A0D1ZKJ4"/>
<feature type="domain" description="EF-hand" evidence="9">
    <location>
        <begin position="457"/>
        <end position="492"/>
    </location>
</feature>
<dbReference type="PROSITE" id="PS01357">
    <property type="entry name" value="ZF_ZZ_1"/>
    <property type="match status" value="1"/>
</dbReference>
<dbReference type="InterPro" id="IPR000433">
    <property type="entry name" value="Znf_ZZ"/>
</dbReference>
<dbReference type="InterPro" id="IPR011992">
    <property type="entry name" value="EF-hand-dom_pair"/>
</dbReference>
<protein>
    <recommendedName>
        <fullName evidence="12">EF hand domain protein</fullName>
    </recommendedName>
</protein>
<dbReference type="GO" id="GO:0016020">
    <property type="term" value="C:membrane"/>
    <property type="evidence" value="ECO:0007669"/>
    <property type="project" value="TreeGrafter"/>
</dbReference>
<dbReference type="RefSeq" id="XP_016225998.1">
    <property type="nucleotide sequence ID" value="XM_016366480.1"/>
</dbReference>
<feature type="compositionally biased region" description="Basic and acidic residues" evidence="7">
    <location>
        <begin position="567"/>
        <end position="587"/>
    </location>
</feature>
<dbReference type="CDD" id="cd02340">
    <property type="entry name" value="ZZ_NBR1_like"/>
    <property type="match status" value="1"/>
</dbReference>
<keyword evidence="11" id="KW-1185">Reference proteome</keyword>
<dbReference type="OrthoDB" id="2122982at2759"/>
<evidence type="ECO:0000256" key="4">
    <source>
        <dbReference type="ARBA" id="ARBA00022833"/>
    </source>
</evidence>
<dbReference type="PANTHER" id="PTHR23055">
    <property type="entry name" value="CALCIUM BINDING PROTEINS"/>
    <property type="match status" value="1"/>
</dbReference>
<evidence type="ECO:0000256" key="2">
    <source>
        <dbReference type="ARBA" id="ARBA00022737"/>
    </source>
</evidence>
<dbReference type="PROSITE" id="PS50222">
    <property type="entry name" value="EF_HAND_2"/>
    <property type="match status" value="2"/>
</dbReference>
<dbReference type="SMART" id="SM00291">
    <property type="entry name" value="ZnF_ZZ"/>
    <property type="match status" value="1"/>
</dbReference>
<evidence type="ECO:0000313" key="10">
    <source>
        <dbReference type="EMBL" id="KIV94424.1"/>
    </source>
</evidence>
<dbReference type="SUPFAM" id="SSF47473">
    <property type="entry name" value="EF-hand"/>
    <property type="match status" value="1"/>
</dbReference>
<dbReference type="InterPro" id="IPR043145">
    <property type="entry name" value="Znf_ZZ_sf"/>
</dbReference>
<evidence type="ECO:0000256" key="7">
    <source>
        <dbReference type="SAM" id="MobiDB-lite"/>
    </source>
</evidence>
<dbReference type="CDD" id="cd00051">
    <property type="entry name" value="EFh"/>
    <property type="match status" value="1"/>
</dbReference>
<feature type="domain" description="ZZ-type" evidence="8">
    <location>
        <begin position="281"/>
        <end position="333"/>
    </location>
</feature>
<keyword evidence="3 6" id="KW-0863">Zinc-finger</keyword>
<feature type="region of interest" description="Disordered" evidence="7">
    <location>
        <begin position="960"/>
        <end position="991"/>
    </location>
</feature>
<dbReference type="InterPro" id="IPR018247">
    <property type="entry name" value="EF_Hand_1_Ca_BS"/>
</dbReference>
<dbReference type="GO" id="GO:0008270">
    <property type="term" value="F:zinc ion binding"/>
    <property type="evidence" value="ECO:0007669"/>
    <property type="project" value="UniProtKB-KW"/>
</dbReference>
<feature type="region of interest" description="Disordered" evidence="7">
    <location>
        <begin position="529"/>
        <end position="636"/>
    </location>
</feature>
<evidence type="ECO:0000259" key="9">
    <source>
        <dbReference type="PROSITE" id="PS50222"/>
    </source>
</evidence>
<accession>A0A0D1ZKJ4</accession>
<evidence type="ECO:0000259" key="8">
    <source>
        <dbReference type="PROSITE" id="PS50135"/>
    </source>
</evidence>
<evidence type="ECO:0000256" key="1">
    <source>
        <dbReference type="ARBA" id="ARBA00022723"/>
    </source>
</evidence>
<dbReference type="OMA" id="DEWWNDP"/>
<feature type="compositionally biased region" description="Basic residues" evidence="7">
    <location>
        <begin position="44"/>
        <end position="57"/>
    </location>
</feature>
<dbReference type="HOGENOM" id="CLU_009681_0_0_1"/>
<gene>
    <name evidence="10" type="ORF">PV10_02191</name>
</gene>
<dbReference type="Proteomes" id="UP000054302">
    <property type="component" value="Unassembled WGS sequence"/>
</dbReference>
<evidence type="ECO:0000256" key="6">
    <source>
        <dbReference type="PROSITE-ProRule" id="PRU00228"/>
    </source>
</evidence>
<keyword evidence="4" id="KW-0862">Zinc</keyword>
<dbReference type="GeneID" id="27320036"/>
<dbReference type="InterPro" id="IPR028846">
    <property type="entry name" value="Recoverin"/>
</dbReference>
<feature type="region of interest" description="Disordered" evidence="7">
    <location>
        <begin position="714"/>
        <end position="782"/>
    </location>
</feature>
<dbReference type="Pfam" id="PF13499">
    <property type="entry name" value="EF-hand_7"/>
    <property type="match status" value="1"/>
</dbReference>
<evidence type="ECO:0008006" key="12">
    <source>
        <dbReference type="Google" id="ProtNLM"/>
    </source>
</evidence>
<organism evidence="10 11">
    <name type="scientific">Exophiala mesophila</name>
    <name type="common">Black yeast-like fungus</name>
    <dbReference type="NCBI Taxonomy" id="212818"/>
    <lineage>
        <taxon>Eukaryota</taxon>
        <taxon>Fungi</taxon>
        <taxon>Dikarya</taxon>
        <taxon>Ascomycota</taxon>
        <taxon>Pezizomycotina</taxon>
        <taxon>Eurotiomycetes</taxon>
        <taxon>Chaetothyriomycetidae</taxon>
        <taxon>Chaetothyriales</taxon>
        <taxon>Herpotrichiellaceae</taxon>
        <taxon>Exophiala</taxon>
    </lineage>
</organism>
<dbReference type="GO" id="GO:0005829">
    <property type="term" value="C:cytosol"/>
    <property type="evidence" value="ECO:0007669"/>
    <property type="project" value="TreeGrafter"/>
</dbReference>
<dbReference type="GO" id="GO:0005509">
    <property type="term" value="F:calcium ion binding"/>
    <property type="evidence" value="ECO:0007669"/>
    <property type="project" value="InterPro"/>
</dbReference>
<sequence>MAEQSYRRPLLFALAGAVTLTLSYYTVVHYASTKSHSTTSASRSLHRSNAVRRPRARGRWRPGFGRNFPADYNPLQAALEELDMRNENEPGFGDYVNTFFSPIIEQNLQNADLRLRPNNLQSIYDLLIQQAPDAWTPRLRESLRLHIHGMFVQRFLDVRYPEGFIIGDDVHDLARAMVLAGVIEEVVFQAVRAHDHGHVLFDATWAPVVQTAQADGGADELDPREALHALADRRRDDDDGDADSEMPSLHEDDDEPGGGQNMLDLLYHIAADQARRQGYIHRGVECNNCGVQPIQGIRYHCANCFDFDLCESCEAGSPHIKSHVFYKIRIPAPSRGHIKQVAKPWYPGKPNRFMGTLSDQVSKPLLEETGMDRMELAALYDQFKCLAGTYWAEDPTKICLAIDRKAFDAYFIPTTMDRPSPANLIYDRIFAFYDSNGDGLIGFEEFIRGFDLLQDRTRLARLERIFNGYDLDADGYVDRKDFLRMFRAYYALTKELSREMVNNQEDFGYVEEEIQEVVQGSQPISAVFGGGMLSGHESRGGQGKQRRPNGDLVISDGAASGVLLPDSEMHGNRERAIGNAALRDRTRNSSLRSYRASDPEDEPLFHAPSTSQMQAGFEERDSGSESEANEPVQPTQMYGWPPAELPEPEDVIHALGQQVALEDITDSVDRSRVLYAQARRLDAEFDAEDAATREHALVERWERRAFYLDEEEGMTKPAGYAEPDSSDDEVGGPSSPKPSLPAKGSPRRRSMQSRSSSKVRFDDSAIDTDYETRSNASSRSVPVNERWGGLELGQAEADLGKDILYQAVQQGFNELLDYLFKSKEDEWMMACRTREERHRHRAEMEKYRQALEQTDAEKEETSMGADKQLTEEALTGSSSQVEVEYVTAVEIEEIDETNAPEGAAQDSNSDAVAPLVDAADMDDHIELMFGGQRTSGKDDSQNQNPLLGDKAESVAFYQDPTLPQHRPNEGDDAIVESNNGTGSNSTAPLAKPLGPFDGDPEAARELFTQWTLMDAVEEECQKRGGYGRLDLQEFRAKMVAEDDVLPPASKDGDPSHIWESSTELGRLGFIGTWLEMANF</sequence>
<feature type="region of interest" description="Disordered" evidence="7">
    <location>
        <begin position="230"/>
        <end position="257"/>
    </location>
</feature>
<dbReference type="PRINTS" id="PR00450">
    <property type="entry name" value="RECOVERIN"/>
</dbReference>
<dbReference type="SUPFAM" id="SSF57850">
    <property type="entry name" value="RING/U-box"/>
    <property type="match status" value="1"/>
</dbReference>
<reference evidence="10 11" key="1">
    <citation type="submission" date="2015-01" db="EMBL/GenBank/DDBJ databases">
        <title>The Genome Sequence of Exophiala mesophila CBS40295.</title>
        <authorList>
            <consortium name="The Broad Institute Genomics Platform"/>
            <person name="Cuomo C."/>
            <person name="de Hoog S."/>
            <person name="Gorbushina A."/>
            <person name="Stielow B."/>
            <person name="Teixiera M."/>
            <person name="Abouelleil A."/>
            <person name="Chapman S.B."/>
            <person name="Priest M."/>
            <person name="Young S.K."/>
            <person name="Wortman J."/>
            <person name="Nusbaum C."/>
            <person name="Birren B."/>
        </authorList>
    </citation>
    <scope>NUCLEOTIDE SEQUENCE [LARGE SCALE GENOMIC DNA]</scope>
    <source>
        <strain evidence="10 11">CBS 40295</strain>
    </source>
</reference>
<dbReference type="PROSITE" id="PS00018">
    <property type="entry name" value="EF_HAND_1"/>
    <property type="match status" value="2"/>
</dbReference>
<keyword evidence="1" id="KW-0479">Metal-binding</keyword>
<feature type="domain" description="EF-hand" evidence="9">
    <location>
        <begin position="421"/>
        <end position="456"/>
    </location>
</feature>
<feature type="region of interest" description="Disordered" evidence="7">
    <location>
        <begin position="38"/>
        <end position="57"/>
    </location>
</feature>
<evidence type="ECO:0000256" key="5">
    <source>
        <dbReference type="ARBA" id="ARBA00022837"/>
    </source>
</evidence>
<dbReference type="EMBL" id="KN847521">
    <property type="protein sequence ID" value="KIV94424.1"/>
    <property type="molecule type" value="Genomic_DNA"/>
</dbReference>
<evidence type="ECO:0000313" key="11">
    <source>
        <dbReference type="Proteomes" id="UP000054302"/>
    </source>
</evidence>
<dbReference type="Gene3D" id="3.30.60.90">
    <property type="match status" value="1"/>
</dbReference>
<evidence type="ECO:0000256" key="3">
    <source>
        <dbReference type="ARBA" id="ARBA00022771"/>
    </source>
</evidence>
<dbReference type="PROSITE" id="PS50135">
    <property type="entry name" value="ZF_ZZ_2"/>
    <property type="match status" value="1"/>
</dbReference>
<dbReference type="AlphaFoldDB" id="A0A0D1ZKJ4"/>
<proteinExistence type="predicted"/>
<keyword evidence="2" id="KW-0677">Repeat</keyword>
<keyword evidence="5" id="KW-0106">Calcium</keyword>
<dbReference type="InterPro" id="IPR002048">
    <property type="entry name" value="EF_hand_dom"/>
</dbReference>